<dbReference type="EMBL" id="SSOB01000041">
    <property type="protein sequence ID" value="THF74413.1"/>
    <property type="molecule type" value="Genomic_DNA"/>
</dbReference>
<gene>
    <name evidence="1" type="ORF">E6C55_25565</name>
</gene>
<sequence>MDSRLVNWLMFIDGAAQDRWEELAMDTPGLKKALLDEQSAFAYAESRGSMSIALIAEVTELSEAEIQELTKQSH</sequence>
<proteinExistence type="predicted"/>
<evidence type="ECO:0000313" key="2">
    <source>
        <dbReference type="Proteomes" id="UP000310636"/>
    </source>
</evidence>
<protein>
    <submittedName>
        <fullName evidence="1">Uncharacterized protein</fullName>
    </submittedName>
</protein>
<organism evidence="1 2">
    <name type="scientific">Cohnella fermenti</name>
    <dbReference type="NCBI Taxonomy" id="2565925"/>
    <lineage>
        <taxon>Bacteria</taxon>
        <taxon>Bacillati</taxon>
        <taxon>Bacillota</taxon>
        <taxon>Bacilli</taxon>
        <taxon>Bacillales</taxon>
        <taxon>Paenibacillaceae</taxon>
        <taxon>Cohnella</taxon>
    </lineage>
</organism>
<reference evidence="1 2" key="1">
    <citation type="submission" date="2019-04" db="EMBL/GenBank/DDBJ databases">
        <title>Cohnella sp. nov. isolated from preserved vegetables.</title>
        <authorList>
            <person name="Lin S.-Y."/>
            <person name="Hung M.-H."/>
            <person name="Young C.-C."/>
        </authorList>
    </citation>
    <scope>NUCLEOTIDE SEQUENCE [LARGE SCALE GENOMIC DNA]</scope>
    <source>
        <strain evidence="1 2">CC-MHH1044</strain>
    </source>
</reference>
<dbReference type="Proteomes" id="UP000310636">
    <property type="component" value="Unassembled WGS sequence"/>
</dbReference>
<name>A0A4S4BIT5_9BACL</name>
<comment type="caution">
    <text evidence="1">The sequence shown here is derived from an EMBL/GenBank/DDBJ whole genome shotgun (WGS) entry which is preliminary data.</text>
</comment>
<dbReference type="OrthoDB" id="1097360at2"/>
<keyword evidence="2" id="KW-1185">Reference proteome</keyword>
<dbReference type="AlphaFoldDB" id="A0A4S4BIT5"/>
<evidence type="ECO:0000313" key="1">
    <source>
        <dbReference type="EMBL" id="THF74413.1"/>
    </source>
</evidence>
<accession>A0A4S4BIT5</accession>
<dbReference type="RefSeq" id="WP_136372668.1">
    <property type="nucleotide sequence ID" value="NZ_SSOB01000041.1"/>
</dbReference>